<evidence type="ECO:0000313" key="1">
    <source>
        <dbReference type="EMBL" id="CEF71148.1"/>
    </source>
</evidence>
<dbReference type="AlphaFoldDB" id="A0A090N0R5"/>
<gene>
    <name evidence="1 3 4" type="ORF">SRAE_X000047500</name>
</gene>
<dbReference type="GeneID" id="36383528"/>
<dbReference type="CTD" id="36383528"/>
<evidence type="ECO:0000313" key="3">
    <source>
        <dbReference type="WBParaSite" id="SRAE_X000047500.1"/>
    </source>
</evidence>
<reference evidence="1 2" key="1">
    <citation type="submission" date="2014-09" db="EMBL/GenBank/DDBJ databases">
        <authorList>
            <person name="Martin A.A."/>
        </authorList>
    </citation>
    <scope>NUCLEOTIDE SEQUENCE</scope>
    <source>
        <strain evidence="2">ED321</strain>
        <strain evidence="1">ED321 Heterogonic</strain>
    </source>
</reference>
<evidence type="ECO:0000313" key="2">
    <source>
        <dbReference type="Proteomes" id="UP000035682"/>
    </source>
</evidence>
<dbReference type="EMBL" id="LN609530">
    <property type="protein sequence ID" value="CEF71148.1"/>
    <property type="molecule type" value="Genomic_DNA"/>
</dbReference>
<name>A0A090N0R5_STRRB</name>
<protein>
    <submittedName>
        <fullName evidence="1 3">Uncharacterized protein</fullName>
    </submittedName>
</protein>
<evidence type="ECO:0000313" key="4">
    <source>
        <dbReference type="WormBase" id="SRAE_X000047500"/>
    </source>
</evidence>
<keyword evidence="2" id="KW-1185">Reference proteome</keyword>
<sequence length="300" mass="35539">MTSSSSKISSQVSTFEKRAKIKNGSNNKKISSENLLKSISTLPKIDINNKKAKNNDIIKQWGRAERRLTLVSFPKIWNERKKRNKIEEETQAYEERQKKFIKSFENIPESNIIIDNSNNYFNIFFPLNFISNECIIESSTNELSSSENCIDSKNYMTSFQEFYNIYKIIENKRDQFFDNYNINIIRRRQLLELQKKIKKNETITKTFLDIENNLNEEELINNFNIMTNQFAALTFKLCHFASIKEKNNIKSITKDNWIIKNVINIENESEKEIDLQLRDVDYQINEINNDINKIIKLLNE</sequence>
<reference evidence="3" key="2">
    <citation type="submission" date="2020-12" db="UniProtKB">
        <authorList>
            <consortium name="WormBaseParasite"/>
        </authorList>
    </citation>
    <scope>IDENTIFICATION</scope>
</reference>
<dbReference type="WBParaSite" id="SRAE_X000047500.1">
    <property type="protein sequence ID" value="SRAE_X000047500.1"/>
    <property type="gene ID" value="WBGene00266034"/>
</dbReference>
<dbReference type="Proteomes" id="UP000035682">
    <property type="component" value="Unplaced"/>
</dbReference>
<accession>A0A090N0R5</accession>
<dbReference type="WormBase" id="SRAE_X000047500">
    <property type="protein sequence ID" value="SRP02995"/>
    <property type="gene ID" value="WBGene00266034"/>
</dbReference>
<proteinExistence type="predicted"/>
<organism evidence="1">
    <name type="scientific">Strongyloides ratti</name>
    <name type="common">Parasitic roundworm</name>
    <dbReference type="NCBI Taxonomy" id="34506"/>
    <lineage>
        <taxon>Eukaryota</taxon>
        <taxon>Metazoa</taxon>
        <taxon>Ecdysozoa</taxon>
        <taxon>Nematoda</taxon>
        <taxon>Chromadorea</taxon>
        <taxon>Rhabditida</taxon>
        <taxon>Tylenchina</taxon>
        <taxon>Panagrolaimomorpha</taxon>
        <taxon>Strongyloidoidea</taxon>
        <taxon>Strongyloididae</taxon>
        <taxon>Strongyloides</taxon>
    </lineage>
</organism>
<dbReference type="RefSeq" id="XP_024510344.1">
    <property type="nucleotide sequence ID" value="XM_024644824.1"/>
</dbReference>